<keyword evidence="1" id="KW-0732">Signal</keyword>
<evidence type="ECO:0000256" key="1">
    <source>
        <dbReference type="SAM" id="SignalP"/>
    </source>
</evidence>
<accession>A0A0A5I378</accession>
<dbReference type="AlphaFoldDB" id="A0A0A5I378"/>
<dbReference type="OrthoDB" id="8746278at2"/>
<feature type="chain" id="PRO_5002023623" evidence="1">
    <location>
        <begin position="20"/>
        <end position="422"/>
    </location>
</feature>
<dbReference type="STRING" id="379097.SE23_05330"/>
<proteinExistence type="predicted"/>
<comment type="caution">
    <text evidence="2">The sequence shown here is derived from an EMBL/GenBank/DDBJ whole genome shotgun (WGS) entry which is preliminary data.</text>
</comment>
<dbReference type="RefSeq" id="WP_038188613.1">
    <property type="nucleotide sequence ID" value="NZ_JRWP01000004.1"/>
</dbReference>
<organism evidence="2 3">
    <name type="scientific">Photobacterium sp. (strain ATCC 43367)</name>
    <dbReference type="NCBI Taxonomy" id="379097"/>
    <lineage>
        <taxon>Bacteria</taxon>
        <taxon>Pseudomonadati</taxon>
        <taxon>Pseudomonadota</taxon>
        <taxon>Gammaproteobacteria</taxon>
        <taxon>Vibrionales</taxon>
        <taxon>Vibrionaceae</taxon>
        <taxon>Vibrio</taxon>
        <taxon>Vibrio oreintalis group</taxon>
    </lineage>
</organism>
<sequence length="422" mass="47644">MKTVVLGLVASLSVAPSYADEVNLEWDWTLSGSSTTHQDSLLLGDREQTLTQALDALIDVELRAYQWTGLFAAKGSDVLSNSDSSEYKGELIIQELFWQGGLSLMETSIDVTLGKMRLDWGVGYGYRPLDVFKPYRRNPVGIQVEEGTLTAMASYFDEQGDWSLVYSNSKHTQQAGSELEEESQQHGIGLRRYAFVGDSEYQWLAYYDDVRHGLVGGSFVTVLDASWAIHSSAVYQRNYLAYQQGQLLDAVSLDKQSNGYQALVGANWANEVGNNIIVEYWYDSRSWDKSDWQQALDRVERLSGSNLTAPLASSYAQGLYHANLMAHNVMVHWSLDSSAWSQWQWSQDYLWLNNFTPTADFLYSPQDGGLIATQWLDYQAYDSGDMSLNIETALRFMTGDRDSVYANLSDKRMVFINIKGRF</sequence>
<dbReference type="Proteomes" id="UP000030451">
    <property type="component" value="Unassembled WGS sequence"/>
</dbReference>
<dbReference type="EMBL" id="JRWP01000004">
    <property type="protein sequence ID" value="KGY10286.1"/>
    <property type="molecule type" value="Genomic_DNA"/>
</dbReference>
<name>A0A0A5I378_PHOS4</name>
<reference evidence="2 3" key="1">
    <citation type="submission" date="2014-10" db="EMBL/GenBank/DDBJ databases">
        <title>Genome sequencing of Vibrio sinaloensis T08.</title>
        <authorList>
            <person name="Chan K.-G."/>
            <person name="Mohamad N.I."/>
        </authorList>
    </citation>
    <scope>NUCLEOTIDE SEQUENCE [LARGE SCALE GENOMIC DNA]</scope>
    <source>
        <strain evidence="2 3">T08</strain>
    </source>
</reference>
<evidence type="ECO:0000313" key="3">
    <source>
        <dbReference type="Proteomes" id="UP000030451"/>
    </source>
</evidence>
<gene>
    <name evidence="2" type="ORF">NM06_05080</name>
</gene>
<evidence type="ECO:0000313" key="2">
    <source>
        <dbReference type="EMBL" id="KGY10286.1"/>
    </source>
</evidence>
<protein>
    <submittedName>
        <fullName evidence="2">Beta-lactamase</fullName>
    </submittedName>
</protein>
<feature type="signal peptide" evidence="1">
    <location>
        <begin position="1"/>
        <end position="19"/>
    </location>
</feature>